<evidence type="ECO:0000256" key="7">
    <source>
        <dbReference type="SAM" id="Phobius"/>
    </source>
</evidence>
<dbReference type="InterPro" id="IPR036259">
    <property type="entry name" value="MFS_trans_sf"/>
</dbReference>
<accession>A0A9J6RBV2</accession>
<feature type="transmembrane region" description="Helical" evidence="7">
    <location>
        <begin position="273"/>
        <end position="291"/>
    </location>
</feature>
<keyword evidence="6 7" id="KW-0472">Membrane</keyword>
<dbReference type="GO" id="GO:0022857">
    <property type="term" value="F:transmembrane transporter activity"/>
    <property type="evidence" value="ECO:0007669"/>
    <property type="project" value="InterPro"/>
</dbReference>
<keyword evidence="4 7" id="KW-0812">Transmembrane</keyword>
<dbReference type="Proteomes" id="UP001084197">
    <property type="component" value="Unassembled WGS sequence"/>
</dbReference>
<evidence type="ECO:0000256" key="3">
    <source>
        <dbReference type="ARBA" id="ARBA00022475"/>
    </source>
</evidence>
<protein>
    <submittedName>
        <fullName evidence="9">MFS transporter</fullName>
    </submittedName>
</protein>
<evidence type="ECO:0000256" key="2">
    <source>
        <dbReference type="ARBA" id="ARBA00022448"/>
    </source>
</evidence>
<evidence type="ECO:0000313" key="10">
    <source>
        <dbReference type="Proteomes" id="UP001084197"/>
    </source>
</evidence>
<feature type="transmembrane region" description="Helical" evidence="7">
    <location>
        <begin position="132"/>
        <end position="153"/>
    </location>
</feature>
<feature type="transmembrane region" description="Helical" evidence="7">
    <location>
        <begin position="297"/>
        <end position="316"/>
    </location>
</feature>
<keyword evidence="10" id="KW-1185">Reference proteome</keyword>
<gene>
    <name evidence="9" type="ORF">OWO01_06365</name>
</gene>
<comment type="subcellular location">
    <subcellularLocation>
        <location evidence="1">Cell membrane</location>
        <topology evidence="1">Multi-pass membrane protein</topology>
    </subcellularLocation>
</comment>
<feature type="transmembrane region" description="Helical" evidence="7">
    <location>
        <begin position="362"/>
        <end position="380"/>
    </location>
</feature>
<feature type="transmembrane region" description="Helical" evidence="7">
    <location>
        <begin position="7"/>
        <end position="32"/>
    </location>
</feature>
<keyword evidence="5 7" id="KW-1133">Transmembrane helix</keyword>
<dbReference type="RefSeq" id="WP_268779601.1">
    <property type="nucleotide sequence ID" value="NZ_JAPRAT010000009.1"/>
</dbReference>
<reference evidence="9" key="1">
    <citation type="submission" date="2022-11" db="EMBL/GenBank/DDBJ databases">
        <title>WGS of Natronobacillus azotifigens 24KS-1, an anaerobic diazotrophic haloalkaliphile from soda-rich habitats.</title>
        <authorList>
            <person name="Sorokin D.Y."/>
            <person name="Merkel A.Y."/>
        </authorList>
    </citation>
    <scope>NUCLEOTIDE SEQUENCE</scope>
    <source>
        <strain evidence="9">24KS-1</strain>
    </source>
</reference>
<comment type="caution">
    <text evidence="9">The sequence shown here is derived from an EMBL/GenBank/DDBJ whole genome shotgun (WGS) entry which is preliminary data.</text>
</comment>
<feature type="transmembrane region" description="Helical" evidence="7">
    <location>
        <begin position="328"/>
        <end position="350"/>
    </location>
</feature>
<keyword evidence="2" id="KW-0813">Transport</keyword>
<dbReference type="PROSITE" id="PS50850">
    <property type="entry name" value="MFS"/>
    <property type="match status" value="1"/>
</dbReference>
<dbReference type="PANTHER" id="PTHR23521">
    <property type="entry name" value="TRANSPORTER MFS SUPERFAMILY"/>
    <property type="match status" value="1"/>
</dbReference>
<feature type="transmembrane region" description="Helical" evidence="7">
    <location>
        <begin position="44"/>
        <end position="61"/>
    </location>
</feature>
<evidence type="ECO:0000256" key="1">
    <source>
        <dbReference type="ARBA" id="ARBA00004651"/>
    </source>
</evidence>
<sequence length="392" mass="43067">MVSSKIRFWILISFVTVSGFAQGMLLPLLAIILEQNGVSSSVNGLHATGLYIGVLIASPFMEKPLQKFGYKPIILTGGLLVILSLIFFPLWQVLWFWFILRLLIGIGDHMLSFATQTWITSTTDAKKRGRTIALYGLFFSLGFSLGPVMTRFIVIHESLPFLIAATLCFLVWLGMLFVRNAHVQTDEQVQTIQITSTVGRFIETTRIAWIALLGPFTYGLLEALLHGIFPIHGLRLGHDVELISMVIPFFSIATLLTTVPLGVLGDKIGRRKILTFVTGAGTIIFFIGAQFEHSVPALFITFAATGMLLGSLYSLGVSFMADLLPKQLLPAGNIMCGISFSLGSIVGPYFGGIFIDLFPNASFFYILAIFLLIIAVTFALKNENPGVRQQFG</sequence>
<feature type="transmembrane region" description="Helical" evidence="7">
    <location>
        <begin position="243"/>
        <end position="264"/>
    </location>
</feature>
<dbReference type="InterPro" id="IPR047200">
    <property type="entry name" value="MFS_YcaD-like"/>
</dbReference>
<feature type="transmembrane region" description="Helical" evidence="7">
    <location>
        <begin position="159"/>
        <end position="178"/>
    </location>
</feature>
<dbReference type="Gene3D" id="1.20.1250.20">
    <property type="entry name" value="MFS general substrate transporter like domains"/>
    <property type="match status" value="2"/>
</dbReference>
<dbReference type="InterPro" id="IPR020846">
    <property type="entry name" value="MFS_dom"/>
</dbReference>
<dbReference type="InterPro" id="IPR011701">
    <property type="entry name" value="MFS"/>
</dbReference>
<evidence type="ECO:0000256" key="4">
    <source>
        <dbReference type="ARBA" id="ARBA00022692"/>
    </source>
</evidence>
<proteinExistence type="predicted"/>
<dbReference type="AlphaFoldDB" id="A0A9J6RBV2"/>
<evidence type="ECO:0000259" key="8">
    <source>
        <dbReference type="PROSITE" id="PS50850"/>
    </source>
</evidence>
<feature type="transmembrane region" description="Helical" evidence="7">
    <location>
        <begin position="207"/>
        <end position="231"/>
    </location>
</feature>
<feature type="transmembrane region" description="Helical" evidence="7">
    <location>
        <begin position="68"/>
        <end position="88"/>
    </location>
</feature>
<name>A0A9J6RBV2_9BACI</name>
<dbReference type="EMBL" id="JAPRAT010000009">
    <property type="protein sequence ID" value="MCZ0702830.1"/>
    <property type="molecule type" value="Genomic_DNA"/>
</dbReference>
<dbReference type="GO" id="GO:0005886">
    <property type="term" value="C:plasma membrane"/>
    <property type="evidence" value="ECO:0007669"/>
    <property type="project" value="UniProtKB-SubCell"/>
</dbReference>
<organism evidence="9 10">
    <name type="scientific">Natronobacillus azotifigens</name>
    <dbReference type="NCBI Taxonomy" id="472978"/>
    <lineage>
        <taxon>Bacteria</taxon>
        <taxon>Bacillati</taxon>
        <taxon>Bacillota</taxon>
        <taxon>Bacilli</taxon>
        <taxon>Bacillales</taxon>
        <taxon>Bacillaceae</taxon>
        <taxon>Natronobacillus</taxon>
    </lineage>
</organism>
<dbReference type="CDD" id="cd17477">
    <property type="entry name" value="MFS_YcaD_like"/>
    <property type="match status" value="1"/>
</dbReference>
<dbReference type="Pfam" id="PF07690">
    <property type="entry name" value="MFS_1"/>
    <property type="match status" value="1"/>
</dbReference>
<evidence type="ECO:0000256" key="6">
    <source>
        <dbReference type="ARBA" id="ARBA00023136"/>
    </source>
</evidence>
<evidence type="ECO:0000256" key="5">
    <source>
        <dbReference type="ARBA" id="ARBA00022989"/>
    </source>
</evidence>
<evidence type="ECO:0000313" key="9">
    <source>
        <dbReference type="EMBL" id="MCZ0702830.1"/>
    </source>
</evidence>
<feature type="domain" description="Major facilitator superfamily (MFS) profile" evidence="8">
    <location>
        <begin position="7"/>
        <end position="385"/>
    </location>
</feature>
<dbReference type="SUPFAM" id="SSF103473">
    <property type="entry name" value="MFS general substrate transporter"/>
    <property type="match status" value="1"/>
</dbReference>
<keyword evidence="3" id="KW-1003">Cell membrane</keyword>
<dbReference type="PANTHER" id="PTHR23521:SF2">
    <property type="entry name" value="TRANSPORTER MFS SUPERFAMILY"/>
    <property type="match status" value="1"/>
</dbReference>